<comment type="similarity">
    <text evidence="1 4">Belongs to the V-ATPase D subunit family.</text>
</comment>
<proteinExistence type="inferred from homology"/>
<sequence length="211" mass="24295">MANALNVKPTRMELSTLKERLKVAQNGYDLLKDKQDELMRQFIELIKENNRLRNEVEDELSGALGNFVLASSSMNDAFMEEIVALPTKQVNLEIAKKNIMSVDVPKMSFSYDDDNQDSDNEVKYGYLNTSSELDDAIEVLNDVMPKLLKLSEIEKTCQLMATEIESTRRRVNALEYRMIPNIKETIKYIQMKLDENERASITRMIKVKDMG</sequence>
<evidence type="ECO:0000256" key="3">
    <source>
        <dbReference type="ARBA" id="ARBA00023065"/>
    </source>
</evidence>
<dbReference type="NCBIfam" id="NF001543">
    <property type="entry name" value="PRK00373.1-2"/>
    <property type="match status" value="1"/>
</dbReference>
<dbReference type="Proteomes" id="UP000192813">
    <property type="component" value="Unassembled WGS sequence"/>
</dbReference>
<evidence type="ECO:0000256" key="5">
    <source>
        <dbReference type="SAM" id="Coils"/>
    </source>
</evidence>
<feature type="coiled-coil region" evidence="5">
    <location>
        <begin position="14"/>
        <end position="55"/>
    </location>
</feature>
<name>A0A2J9PMR1_9LACT</name>
<reference evidence="7" key="1">
    <citation type="submission" date="2017-12" db="EMBL/GenBank/DDBJ databases">
        <title>FDA dAtabase for Regulatory Grade micrObial Sequences (FDA-ARGOS): Supporting development and validation of Infectious Disease Dx tests.</title>
        <authorList>
            <person name="Hoffmann M."/>
            <person name="Allard M."/>
            <person name="Evans P."/>
            <person name="Brown E."/>
            <person name="Tallon L."/>
            <person name="Sadzewicz L."/>
            <person name="Sengamalay N."/>
            <person name="Ott S."/>
            <person name="Godinez A."/>
            <person name="Nagaraj S."/>
            <person name="Vavikolanu K."/>
            <person name="Aluvathingal J."/>
            <person name="Nadendla S."/>
            <person name="Sichtig H."/>
        </authorList>
    </citation>
    <scope>NUCLEOTIDE SEQUENCE [LARGE SCALE GENOMIC DNA]</scope>
    <source>
        <strain evidence="7">FDAARGOS_249</strain>
    </source>
</reference>
<comment type="function">
    <text evidence="4">Produces ATP from ADP in the presence of a proton gradient across the membrane.</text>
</comment>
<dbReference type="GO" id="GO:0005524">
    <property type="term" value="F:ATP binding"/>
    <property type="evidence" value="ECO:0007669"/>
    <property type="project" value="UniProtKB-UniRule"/>
</dbReference>
<keyword evidence="3 4" id="KW-0406">Ion transport</keyword>
<dbReference type="GO" id="GO:0046961">
    <property type="term" value="F:proton-transporting ATPase activity, rotational mechanism"/>
    <property type="evidence" value="ECO:0007669"/>
    <property type="project" value="InterPro"/>
</dbReference>
<dbReference type="GO" id="GO:0046933">
    <property type="term" value="F:proton-transporting ATP synthase activity, rotational mechanism"/>
    <property type="evidence" value="ECO:0007669"/>
    <property type="project" value="UniProtKB-UniRule"/>
</dbReference>
<dbReference type="PANTHER" id="PTHR11671">
    <property type="entry name" value="V-TYPE ATP SYNTHASE SUBUNIT D"/>
    <property type="match status" value="1"/>
</dbReference>
<keyword evidence="4" id="KW-0375">Hydrogen ion transport</keyword>
<dbReference type="GO" id="GO:0042777">
    <property type="term" value="P:proton motive force-driven plasma membrane ATP synthesis"/>
    <property type="evidence" value="ECO:0007669"/>
    <property type="project" value="UniProtKB-UniRule"/>
</dbReference>
<dbReference type="FunFam" id="1.10.287.3240:FF:000007">
    <property type="entry name" value="V-type ATP synthase subunit D"/>
    <property type="match status" value="1"/>
</dbReference>
<dbReference type="Gene3D" id="1.10.287.3240">
    <property type="match status" value="1"/>
</dbReference>
<dbReference type="HAMAP" id="MF_00271">
    <property type="entry name" value="ATP_synth_D_arch"/>
    <property type="match status" value="1"/>
</dbReference>
<dbReference type="NCBIfam" id="TIGR00309">
    <property type="entry name" value="V_ATPase_subD"/>
    <property type="match status" value="1"/>
</dbReference>
<gene>
    <name evidence="4" type="primary">atpD</name>
    <name evidence="6" type="ORF">A6J77_004940</name>
</gene>
<evidence type="ECO:0000256" key="2">
    <source>
        <dbReference type="ARBA" id="ARBA00022448"/>
    </source>
</evidence>
<dbReference type="InterPro" id="IPR002699">
    <property type="entry name" value="V_ATPase_D"/>
</dbReference>
<dbReference type="Pfam" id="PF01813">
    <property type="entry name" value="ATP-synt_D"/>
    <property type="match status" value="1"/>
</dbReference>
<keyword evidence="4" id="KW-0066">ATP synthesis</keyword>
<accession>A0A2J9PMR1</accession>
<dbReference type="AlphaFoldDB" id="A0A2J9PMR1"/>
<dbReference type="RefSeq" id="WP_083068699.1">
    <property type="nucleotide sequence ID" value="NZ_NBTM02000001.1"/>
</dbReference>
<organism evidence="6 7">
    <name type="scientific">Aerococcus viridans</name>
    <dbReference type="NCBI Taxonomy" id="1377"/>
    <lineage>
        <taxon>Bacteria</taxon>
        <taxon>Bacillati</taxon>
        <taxon>Bacillota</taxon>
        <taxon>Bacilli</taxon>
        <taxon>Lactobacillales</taxon>
        <taxon>Aerococcaceae</taxon>
        <taxon>Aerococcus</taxon>
    </lineage>
</organism>
<evidence type="ECO:0000313" key="6">
    <source>
        <dbReference type="EMBL" id="PNL91597.1"/>
    </source>
</evidence>
<evidence type="ECO:0000256" key="1">
    <source>
        <dbReference type="ARBA" id="ARBA00005850"/>
    </source>
</evidence>
<evidence type="ECO:0000256" key="4">
    <source>
        <dbReference type="HAMAP-Rule" id="MF_00271"/>
    </source>
</evidence>
<comment type="caution">
    <text evidence="6">The sequence shown here is derived from an EMBL/GenBank/DDBJ whole genome shotgun (WGS) entry which is preliminary data.</text>
</comment>
<protein>
    <recommendedName>
        <fullName evidence="4">V-type ATP synthase subunit D</fullName>
    </recommendedName>
    <alternativeName>
        <fullName evidence="4">V-ATPase subunit D</fullName>
    </alternativeName>
</protein>
<keyword evidence="2 4" id="KW-0813">Transport</keyword>
<dbReference type="EMBL" id="NBTM02000001">
    <property type="protein sequence ID" value="PNL91597.1"/>
    <property type="molecule type" value="Genomic_DNA"/>
</dbReference>
<keyword evidence="5" id="KW-0175">Coiled coil</keyword>
<evidence type="ECO:0000313" key="7">
    <source>
        <dbReference type="Proteomes" id="UP000192813"/>
    </source>
</evidence>